<evidence type="ECO:0000313" key="2">
    <source>
        <dbReference type="EMBL" id="WJW65799.1"/>
    </source>
</evidence>
<keyword evidence="4" id="KW-1185">Reference proteome</keyword>
<dbReference type="EMBL" id="JACATZ010000001">
    <property type="protein sequence ID" value="NWJ46431.1"/>
    <property type="molecule type" value="Genomic_DNA"/>
</dbReference>
<evidence type="ECO:0000313" key="1">
    <source>
        <dbReference type="EMBL" id="NWJ46431.1"/>
    </source>
</evidence>
<accession>A0A8T7M2S4</accession>
<proteinExistence type="predicted"/>
<reference evidence="2" key="2">
    <citation type="journal article" date="2024" name="Nature">
        <title>Anoxygenic phototroph of the Chloroflexota uses a type I reaction centre.</title>
        <authorList>
            <person name="Tsuji J.M."/>
            <person name="Shaw N.A."/>
            <person name="Nagashima S."/>
            <person name="Venkiteswaran J.J."/>
            <person name="Schiff S.L."/>
            <person name="Watanabe T."/>
            <person name="Fukui M."/>
            <person name="Hanada S."/>
            <person name="Tank M."/>
            <person name="Neufeld J.D."/>
        </authorList>
    </citation>
    <scope>NUCLEOTIDE SEQUENCE</scope>
    <source>
        <strain evidence="2">L227-S17</strain>
    </source>
</reference>
<dbReference type="EMBL" id="CP128399">
    <property type="protein sequence ID" value="WJW65799.1"/>
    <property type="molecule type" value="Genomic_DNA"/>
</dbReference>
<sequence>MSNDSEDISGNPFDRGEDSKWKMTTDYNSLASVLKTGAYQVMGGGFVETISKGTLPFFYTAIGVKPIIVEVSKAMMDNPSGEVNRFSWDVAIPVIHPSILKSSPPLARLNIKTSARDIAFWFNVVESHSLLTRVLETSTLAIMPENPKNIKPADFNRLAIQSLALTFLGNQLDTLHKAVHMLDGLIQPGGVRGGSHSKNVRNN</sequence>
<dbReference type="Proteomes" id="UP001431572">
    <property type="component" value="Chromosome 1"/>
</dbReference>
<evidence type="ECO:0000313" key="3">
    <source>
        <dbReference type="Proteomes" id="UP000521676"/>
    </source>
</evidence>
<organism evidence="1 3">
    <name type="scientific">Candidatus Chlorohelix allophototropha</name>
    <dbReference type="NCBI Taxonomy" id="3003348"/>
    <lineage>
        <taxon>Bacteria</taxon>
        <taxon>Bacillati</taxon>
        <taxon>Chloroflexota</taxon>
        <taxon>Chloroflexia</taxon>
        <taxon>Candidatus Chloroheliales</taxon>
        <taxon>Candidatus Chloroheliaceae</taxon>
        <taxon>Candidatus Chlorohelix</taxon>
    </lineage>
</organism>
<dbReference type="AlphaFoldDB" id="A0A8T7M2S4"/>
<dbReference type="RefSeq" id="WP_341467684.1">
    <property type="nucleotide sequence ID" value="NZ_CP128399.1"/>
</dbReference>
<evidence type="ECO:0000313" key="4">
    <source>
        <dbReference type="Proteomes" id="UP001431572"/>
    </source>
</evidence>
<gene>
    <name evidence="1" type="ORF">HXX08_11180</name>
    <name evidence="2" type="ORF">OZ401_001578</name>
</gene>
<protein>
    <submittedName>
        <fullName evidence="1">Uncharacterized protein</fullName>
    </submittedName>
</protein>
<name>A0A8T7M2S4_9CHLR</name>
<dbReference type="Proteomes" id="UP000521676">
    <property type="component" value="Unassembled WGS sequence"/>
</dbReference>
<reference evidence="1 3" key="1">
    <citation type="submission" date="2020-06" db="EMBL/GenBank/DDBJ databases">
        <title>Anoxygenic phototrophic Chloroflexota member uses a Type I reaction center.</title>
        <authorList>
            <person name="Tsuji J.M."/>
            <person name="Shaw N.A."/>
            <person name="Nagashima S."/>
            <person name="Venkiteswaran J."/>
            <person name="Schiff S.L."/>
            <person name="Hanada S."/>
            <person name="Tank M."/>
            <person name="Neufeld J.D."/>
        </authorList>
    </citation>
    <scope>NUCLEOTIDE SEQUENCE [LARGE SCALE GENOMIC DNA]</scope>
    <source>
        <strain evidence="1">L227-S17</strain>
    </source>
</reference>